<gene>
    <name evidence="1" type="ORF">WN51_05970</name>
</gene>
<keyword evidence="2" id="KW-1185">Reference proteome</keyword>
<proteinExistence type="predicted"/>
<dbReference type="Proteomes" id="UP000053105">
    <property type="component" value="Unassembled WGS sequence"/>
</dbReference>
<dbReference type="OrthoDB" id="10031946at2759"/>
<evidence type="ECO:0000313" key="2">
    <source>
        <dbReference type="Proteomes" id="UP000053105"/>
    </source>
</evidence>
<dbReference type="AlphaFoldDB" id="A0A0N0BIQ3"/>
<reference evidence="1 2" key="1">
    <citation type="submission" date="2015-07" db="EMBL/GenBank/DDBJ databases">
        <title>The genome of Melipona quadrifasciata.</title>
        <authorList>
            <person name="Pan H."/>
            <person name="Kapheim K."/>
        </authorList>
    </citation>
    <scope>NUCLEOTIDE SEQUENCE [LARGE SCALE GENOMIC DNA]</scope>
    <source>
        <strain evidence="1">0111107301</strain>
        <tissue evidence="1">Whole body</tissue>
    </source>
</reference>
<protein>
    <submittedName>
        <fullName evidence="1">Uncharacterized protein</fullName>
    </submittedName>
</protein>
<accession>A0A0N0BIQ3</accession>
<name>A0A0N0BIQ3_9HYME</name>
<evidence type="ECO:0000313" key="1">
    <source>
        <dbReference type="EMBL" id="KOX78081.1"/>
    </source>
</evidence>
<dbReference type="InterPro" id="IPR020339">
    <property type="entry name" value="C20orf85-like"/>
</dbReference>
<sequence length="322" mass="37687">MYLDYDNITHVRVKMSAYTEKLNTSFKTITTKLLQKICRIIGLDFSFEHELITTQHHGNFFYHILQFIKHKRNTEVRRMIEQQYALYSSELSYAPCKILSFPVEFKRCLALSLLYDGHRGSLSRDLSGRFNGKTLINQLQVCDNNKNSLLLKVEMGLETMATGVLSNKPRFYLFVNNSTRTLLFVSVSFREEMTDESQDKIESKTGKTDERNPVTFDSICKEVILRDKLFRRNWSRKYEHLSGDFFKKVLAEECKKEGFPADTFQYKPPDDAIKRSPILLKPSPSIPRTTSGRWYTSPKQTIEPPVEPDEFRVRQQRFIFLG</sequence>
<dbReference type="EMBL" id="KQ435727">
    <property type="protein sequence ID" value="KOX78081.1"/>
    <property type="molecule type" value="Genomic_DNA"/>
</dbReference>
<organism evidence="1 2">
    <name type="scientific">Melipona quadrifasciata</name>
    <dbReference type="NCBI Taxonomy" id="166423"/>
    <lineage>
        <taxon>Eukaryota</taxon>
        <taxon>Metazoa</taxon>
        <taxon>Ecdysozoa</taxon>
        <taxon>Arthropoda</taxon>
        <taxon>Hexapoda</taxon>
        <taxon>Insecta</taxon>
        <taxon>Pterygota</taxon>
        <taxon>Neoptera</taxon>
        <taxon>Endopterygota</taxon>
        <taxon>Hymenoptera</taxon>
        <taxon>Apocrita</taxon>
        <taxon>Aculeata</taxon>
        <taxon>Apoidea</taxon>
        <taxon>Anthophila</taxon>
        <taxon>Apidae</taxon>
        <taxon>Melipona</taxon>
    </lineage>
</organism>
<dbReference type="Pfam" id="PF14945">
    <property type="entry name" value="LLC1"/>
    <property type="match status" value="1"/>
</dbReference>